<organism evidence="2 3">
    <name type="scientific">Rhizopus stolonifer</name>
    <name type="common">Rhizopus nigricans</name>
    <dbReference type="NCBI Taxonomy" id="4846"/>
    <lineage>
        <taxon>Eukaryota</taxon>
        <taxon>Fungi</taxon>
        <taxon>Fungi incertae sedis</taxon>
        <taxon>Mucoromycota</taxon>
        <taxon>Mucoromycotina</taxon>
        <taxon>Mucoromycetes</taxon>
        <taxon>Mucorales</taxon>
        <taxon>Mucorineae</taxon>
        <taxon>Rhizopodaceae</taxon>
        <taxon>Rhizopus</taxon>
    </lineage>
</organism>
<dbReference type="Pfam" id="PF09816">
    <property type="entry name" value="EAF"/>
    <property type="match status" value="1"/>
</dbReference>
<feature type="domain" description="Transcription elongation factor Eaf N-terminal" evidence="1">
    <location>
        <begin position="12"/>
        <end position="106"/>
    </location>
</feature>
<dbReference type="STRING" id="4846.A0A367JCT3"/>
<evidence type="ECO:0000313" key="2">
    <source>
        <dbReference type="EMBL" id="RCH87531.1"/>
    </source>
</evidence>
<proteinExistence type="predicted"/>
<dbReference type="EMBL" id="PJQM01003697">
    <property type="protein sequence ID" value="RCH87531.1"/>
    <property type="molecule type" value="Genomic_DNA"/>
</dbReference>
<dbReference type="InterPro" id="IPR019194">
    <property type="entry name" value="Tscrpt_elong_fac_Eaf_N"/>
</dbReference>
<sequence>MTFNSLEIGQRFKVTLGKSFETKPKKKAQKFFNVKNTFSTEAGIFGQDAKLEKTNDKYQVEMKHTKKPNVVYDVQVTTEEEFNCILIYNEETKTFTLERQSAQINLLNRKLELPVSHLLNDIQLPATPQQMQTPPD</sequence>
<protein>
    <recommendedName>
        <fullName evidence="1">Transcription elongation factor Eaf N-terminal domain-containing protein</fullName>
    </recommendedName>
</protein>
<accession>A0A367JCT3</accession>
<comment type="caution">
    <text evidence="2">The sequence shown here is derived from an EMBL/GenBank/DDBJ whole genome shotgun (WGS) entry which is preliminary data.</text>
</comment>
<evidence type="ECO:0000313" key="3">
    <source>
        <dbReference type="Proteomes" id="UP000253551"/>
    </source>
</evidence>
<reference evidence="2 3" key="1">
    <citation type="journal article" date="2018" name="G3 (Bethesda)">
        <title>Phylogenetic and Phylogenomic Definition of Rhizopus Species.</title>
        <authorList>
            <person name="Gryganskyi A.P."/>
            <person name="Golan J."/>
            <person name="Dolatabadi S."/>
            <person name="Mondo S."/>
            <person name="Robb S."/>
            <person name="Idnurm A."/>
            <person name="Muszewska A."/>
            <person name="Steczkiewicz K."/>
            <person name="Masonjones S."/>
            <person name="Liao H.L."/>
            <person name="Gajdeczka M.T."/>
            <person name="Anike F."/>
            <person name="Vuek A."/>
            <person name="Anishchenko I.M."/>
            <person name="Voigt K."/>
            <person name="de Hoog G.S."/>
            <person name="Smith M.E."/>
            <person name="Heitman J."/>
            <person name="Vilgalys R."/>
            <person name="Stajich J.E."/>
        </authorList>
    </citation>
    <scope>NUCLEOTIDE SEQUENCE [LARGE SCALE GENOMIC DNA]</scope>
    <source>
        <strain evidence="2 3">LSU 92-RS-03</strain>
    </source>
</reference>
<dbReference type="OrthoDB" id="125903at2759"/>
<evidence type="ECO:0000259" key="1">
    <source>
        <dbReference type="Pfam" id="PF09816"/>
    </source>
</evidence>
<name>A0A367JCT3_RHIST</name>
<dbReference type="Proteomes" id="UP000253551">
    <property type="component" value="Unassembled WGS sequence"/>
</dbReference>
<keyword evidence="3" id="KW-1185">Reference proteome</keyword>
<gene>
    <name evidence="2" type="ORF">CU098_009929</name>
</gene>
<feature type="non-terminal residue" evidence="2">
    <location>
        <position position="136"/>
    </location>
</feature>
<dbReference type="AlphaFoldDB" id="A0A367JCT3"/>